<accession>A0A2K1PYE7</accession>
<evidence type="ECO:0000313" key="10">
    <source>
        <dbReference type="Proteomes" id="UP000236220"/>
    </source>
</evidence>
<name>A0A2K1PYE7_9GAMM</name>
<dbReference type="GO" id="GO:0022857">
    <property type="term" value="F:transmembrane transporter activity"/>
    <property type="evidence" value="ECO:0007669"/>
    <property type="project" value="InterPro"/>
</dbReference>
<feature type="transmembrane region" description="Helical" evidence="7">
    <location>
        <begin position="378"/>
        <end position="398"/>
    </location>
</feature>
<evidence type="ECO:0000256" key="7">
    <source>
        <dbReference type="SAM" id="Phobius"/>
    </source>
</evidence>
<feature type="transmembrane region" description="Helical" evidence="7">
    <location>
        <begin position="283"/>
        <end position="309"/>
    </location>
</feature>
<dbReference type="GO" id="GO:0005886">
    <property type="term" value="C:plasma membrane"/>
    <property type="evidence" value="ECO:0007669"/>
    <property type="project" value="UniProtKB-SubCell"/>
</dbReference>
<dbReference type="Proteomes" id="UP000236220">
    <property type="component" value="Unassembled WGS sequence"/>
</dbReference>
<evidence type="ECO:0000256" key="5">
    <source>
        <dbReference type="ARBA" id="ARBA00022989"/>
    </source>
</evidence>
<feature type="transmembrane region" description="Helical" evidence="7">
    <location>
        <begin position="97"/>
        <end position="121"/>
    </location>
</feature>
<comment type="caution">
    <text evidence="9">The sequence shown here is derived from an EMBL/GenBank/DDBJ whole genome shotgun (WGS) entry which is preliminary data.</text>
</comment>
<organism evidence="9 10">
    <name type="scientific">Solilutibacter silvestris</name>
    <dbReference type="NCBI Taxonomy" id="1645665"/>
    <lineage>
        <taxon>Bacteria</taxon>
        <taxon>Pseudomonadati</taxon>
        <taxon>Pseudomonadota</taxon>
        <taxon>Gammaproteobacteria</taxon>
        <taxon>Lysobacterales</taxon>
        <taxon>Lysobacteraceae</taxon>
        <taxon>Solilutibacter</taxon>
    </lineage>
</organism>
<evidence type="ECO:0000259" key="8">
    <source>
        <dbReference type="PROSITE" id="PS50850"/>
    </source>
</evidence>
<protein>
    <submittedName>
        <fullName evidence="9">Major Facilitator Superfamily protein</fullName>
    </submittedName>
</protein>
<feature type="transmembrane region" description="Helical" evidence="7">
    <location>
        <begin position="444"/>
        <end position="463"/>
    </location>
</feature>
<feature type="transmembrane region" description="Helical" evidence="7">
    <location>
        <begin position="164"/>
        <end position="186"/>
    </location>
</feature>
<dbReference type="SUPFAM" id="SSF103473">
    <property type="entry name" value="MFS general substrate transporter"/>
    <property type="match status" value="1"/>
</dbReference>
<dbReference type="InterPro" id="IPR036259">
    <property type="entry name" value="MFS_trans_sf"/>
</dbReference>
<dbReference type="InterPro" id="IPR020846">
    <property type="entry name" value="MFS_dom"/>
</dbReference>
<feature type="domain" description="Major facilitator superfamily (MFS) profile" evidence="8">
    <location>
        <begin position="57"/>
        <end position="467"/>
    </location>
</feature>
<keyword evidence="10" id="KW-1185">Reference proteome</keyword>
<gene>
    <name evidence="9" type="ORF">Lysil_1984</name>
</gene>
<evidence type="ECO:0000256" key="2">
    <source>
        <dbReference type="ARBA" id="ARBA00022448"/>
    </source>
</evidence>
<feature type="transmembrane region" description="Helical" evidence="7">
    <location>
        <begin position="72"/>
        <end position="91"/>
    </location>
</feature>
<feature type="transmembrane region" description="Helical" evidence="7">
    <location>
        <begin position="232"/>
        <end position="253"/>
    </location>
</feature>
<comment type="subcellular location">
    <subcellularLocation>
        <location evidence="1">Cell membrane</location>
        <topology evidence="1">Multi-pass membrane protein</topology>
    </subcellularLocation>
</comment>
<keyword evidence="3" id="KW-1003">Cell membrane</keyword>
<reference evidence="9 10" key="1">
    <citation type="submission" date="2017-08" db="EMBL/GenBank/DDBJ databases">
        <title>Lysobacter sylvestris genome.</title>
        <authorList>
            <person name="Zhang D.-C."/>
            <person name="Albuquerque L."/>
            <person name="Franca L."/>
            <person name="Froufe H.J.C."/>
            <person name="Barroso C."/>
            <person name="Egas C."/>
            <person name="Da Costa M."/>
            <person name="Margesin R."/>
        </authorList>
    </citation>
    <scope>NUCLEOTIDE SEQUENCE [LARGE SCALE GENOMIC DNA]</scope>
    <source>
        <strain evidence="9 10">AM20-91</strain>
    </source>
</reference>
<evidence type="ECO:0000256" key="3">
    <source>
        <dbReference type="ARBA" id="ARBA00022475"/>
    </source>
</evidence>
<dbReference type="EMBL" id="NPZB01000002">
    <property type="protein sequence ID" value="PNS07808.1"/>
    <property type="molecule type" value="Genomic_DNA"/>
</dbReference>
<proteinExistence type="predicted"/>
<dbReference type="Pfam" id="PF00083">
    <property type="entry name" value="Sugar_tr"/>
    <property type="match status" value="1"/>
</dbReference>
<feature type="transmembrane region" description="Helical" evidence="7">
    <location>
        <begin position="133"/>
        <end position="152"/>
    </location>
</feature>
<keyword evidence="5 7" id="KW-1133">Transmembrane helix</keyword>
<feature type="transmembrane region" description="Helical" evidence="7">
    <location>
        <begin position="198"/>
        <end position="220"/>
    </location>
</feature>
<dbReference type="PROSITE" id="PS50850">
    <property type="entry name" value="MFS"/>
    <property type="match status" value="1"/>
</dbReference>
<evidence type="ECO:0000256" key="1">
    <source>
        <dbReference type="ARBA" id="ARBA00004651"/>
    </source>
</evidence>
<feature type="transmembrane region" description="Helical" evidence="7">
    <location>
        <begin position="418"/>
        <end position="438"/>
    </location>
</feature>
<dbReference type="PANTHER" id="PTHR43045">
    <property type="entry name" value="SHIKIMATE TRANSPORTER"/>
    <property type="match status" value="1"/>
</dbReference>
<evidence type="ECO:0000256" key="4">
    <source>
        <dbReference type="ARBA" id="ARBA00022692"/>
    </source>
</evidence>
<feature type="transmembrane region" description="Helical" evidence="7">
    <location>
        <begin position="353"/>
        <end position="372"/>
    </location>
</feature>
<sequence length="473" mass="50720">MPDGGKLAWPVTARERDYPSKFWPTPGPIKMSANSSSTTTTHDHGTHSSHEVAPGEIAVGVVVGRTSEYFDFFVYGIASALVFPSVFFPFAPKLEATLYSFAVFALAFIARPFGTMLFLWIQRRWGRGTKLTAALFLLGTCTAGIAFLPGYVTLGMTSVVLLSVLRFLQGIALGGSWDGLPSLLALNAPKGHRGWYAMLGQLGAPTGFIVAAGLFAYLYASLPLADLLDWGWRYPFFAAFAINVVALFARLRLVVTDEYAREMDEHELAPVRVTELMKARGRYVVIGAFTALASYALFHLVTIFPLSWILLFSKQSVPQFLIVQIIGAFLAAGGIVASGFIADRLSRPRTLGALAVAIAAFSGFAPTLLGAGTVGQDVYILAGFLLLGLSYGQAAGALNANFGDRYRYTGAALSNDIAWLIGAAFAPLVALGLCAKFGLAYVGVYLLSGALATLAALGVNRWLRLKRETVRAK</sequence>
<feature type="transmembrane region" description="Helical" evidence="7">
    <location>
        <begin position="321"/>
        <end position="341"/>
    </location>
</feature>
<dbReference type="Gene3D" id="1.20.1250.20">
    <property type="entry name" value="MFS general substrate transporter like domains"/>
    <property type="match status" value="1"/>
</dbReference>
<keyword evidence="6 7" id="KW-0472">Membrane</keyword>
<dbReference type="AlphaFoldDB" id="A0A2K1PYE7"/>
<evidence type="ECO:0000313" key="9">
    <source>
        <dbReference type="EMBL" id="PNS07808.1"/>
    </source>
</evidence>
<keyword evidence="2" id="KW-0813">Transport</keyword>
<dbReference type="PANTHER" id="PTHR43045:SF2">
    <property type="entry name" value="INNER MEMBRANE METABOLITE TRANSPORT PROTEIN YHJE"/>
    <property type="match status" value="1"/>
</dbReference>
<dbReference type="InterPro" id="IPR005828">
    <property type="entry name" value="MFS_sugar_transport-like"/>
</dbReference>
<keyword evidence="4 7" id="KW-0812">Transmembrane</keyword>
<evidence type="ECO:0000256" key="6">
    <source>
        <dbReference type="ARBA" id="ARBA00023136"/>
    </source>
</evidence>